<gene>
    <name evidence="1" type="ORF">BO88DRAFT_429616</name>
</gene>
<dbReference type="Proteomes" id="UP000248405">
    <property type="component" value="Unassembled WGS sequence"/>
</dbReference>
<dbReference type="InterPro" id="IPR027417">
    <property type="entry name" value="P-loop_NTPase"/>
</dbReference>
<accession>A0A319AW19</accession>
<reference evidence="1" key="1">
    <citation type="submission" date="2016-12" db="EMBL/GenBank/DDBJ databases">
        <title>The genomes of Aspergillus section Nigri reveals drivers in fungal speciation.</title>
        <authorList>
            <consortium name="DOE Joint Genome Institute"/>
            <person name="Vesth T.C."/>
            <person name="Nybo J."/>
            <person name="Theobald S."/>
            <person name="Brandl J."/>
            <person name="Frisvad J.C."/>
            <person name="Nielsen K.F."/>
            <person name="Lyhne E.K."/>
            <person name="Kogle M.E."/>
            <person name="Kuo A."/>
            <person name="Riley R."/>
            <person name="Clum A."/>
            <person name="Nolan M."/>
            <person name="Lipzen A."/>
            <person name="Salamov A."/>
            <person name="Henrissat B."/>
            <person name="Wiebenga A."/>
            <person name="De Vries R.P."/>
            <person name="Grigoriev I.V."/>
            <person name="Mortensen U.H."/>
            <person name="Andersen M.R."/>
            <person name="Baker S.E."/>
        </authorList>
    </citation>
    <scope>NUCLEOTIDE SEQUENCE [LARGE SCALE GENOMIC DNA]</scope>
    <source>
        <strain evidence="1">CBS 113365</strain>
    </source>
</reference>
<organism evidence="1 2">
    <name type="scientific">Aspergillus vadensis (strain CBS 113365 / IMI 142717 / IBT 24658)</name>
    <dbReference type="NCBI Taxonomy" id="1448311"/>
    <lineage>
        <taxon>Eukaryota</taxon>
        <taxon>Fungi</taxon>
        <taxon>Dikarya</taxon>
        <taxon>Ascomycota</taxon>
        <taxon>Pezizomycotina</taxon>
        <taxon>Eurotiomycetes</taxon>
        <taxon>Eurotiomycetidae</taxon>
        <taxon>Eurotiales</taxon>
        <taxon>Aspergillaceae</taxon>
        <taxon>Aspergillus</taxon>
        <taxon>Aspergillus subgen. Circumdati</taxon>
    </lineage>
</organism>
<evidence type="ECO:0000313" key="2">
    <source>
        <dbReference type="Proteomes" id="UP000248405"/>
    </source>
</evidence>
<protein>
    <submittedName>
        <fullName evidence="1">Uncharacterized protein</fullName>
    </submittedName>
</protein>
<evidence type="ECO:0000313" key="1">
    <source>
        <dbReference type="EMBL" id="PYH64566.1"/>
    </source>
</evidence>
<name>A0A319AW19_ASPVC</name>
<dbReference type="GeneID" id="37213763"/>
<dbReference type="EMBL" id="KZ821643">
    <property type="protein sequence ID" value="PYH64566.1"/>
    <property type="molecule type" value="Genomic_DNA"/>
</dbReference>
<sequence>MRVKDGPDGLYMCIVTRRVGRGRGCEGFGNACSVYNAFVCIIELKKSTDDLLLTKEDLLGPDPCTVLKKNVTWDNLCILIGLSLFDIVSFNYQRELEEKPMMEFLLNKIFVRNPDTGKTTVVKLYGKLLAEIRYLLNREGNFPPAACLFIAIESLIVKNLSDFIGNVIGGSEATIKGILASTLSKVLVIDKVYILGGMSLSSDGGTNPDIFKTAVIDTLVVEV</sequence>
<dbReference type="RefSeq" id="XP_025558360.1">
    <property type="nucleotide sequence ID" value="XM_025709171.1"/>
</dbReference>
<proteinExistence type="predicted"/>
<dbReference type="Gene3D" id="3.40.50.300">
    <property type="entry name" value="P-loop containing nucleotide triphosphate hydrolases"/>
    <property type="match status" value="1"/>
</dbReference>
<dbReference type="AlphaFoldDB" id="A0A319AW19"/>
<keyword evidence="2" id="KW-1185">Reference proteome</keyword>
<dbReference type="OrthoDB" id="2423195at2759"/>